<reference evidence="11" key="2">
    <citation type="submission" date="2017-06" db="EMBL/GenBank/DDBJ databases">
        <title>WGS assembly of Brachypodium distachyon.</title>
        <authorList>
            <consortium name="The International Brachypodium Initiative"/>
            <person name="Lucas S."/>
            <person name="Harmon-Smith M."/>
            <person name="Lail K."/>
            <person name="Tice H."/>
            <person name="Grimwood J."/>
            <person name="Bruce D."/>
            <person name="Barry K."/>
            <person name="Shu S."/>
            <person name="Lindquist E."/>
            <person name="Wang M."/>
            <person name="Pitluck S."/>
            <person name="Vogel J.P."/>
            <person name="Garvin D.F."/>
            <person name="Mockler T.C."/>
            <person name="Schmutz J."/>
            <person name="Rokhsar D."/>
            <person name="Bevan M.W."/>
        </authorList>
    </citation>
    <scope>NUCLEOTIDE SEQUENCE</scope>
    <source>
        <strain evidence="11">Bd21</strain>
    </source>
</reference>
<dbReference type="PROSITE" id="PS00708">
    <property type="entry name" value="PRO_ENDOPEP_SER"/>
    <property type="match status" value="1"/>
</dbReference>
<dbReference type="OrthoDB" id="416344at2759"/>
<dbReference type="FunCoup" id="A0A0Q3LWL4">
    <property type="interactions" value="1311"/>
</dbReference>
<dbReference type="SUPFAM" id="SSF82171">
    <property type="entry name" value="DPP6 N-terminal domain-like"/>
    <property type="match status" value="1"/>
</dbReference>
<dbReference type="SUPFAM" id="SSF53474">
    <property type="entry name" value="alpha/beta-Hydrolases"/>
    <property type="match status" value="1"/>
</dbReference>
<dbReference type="Pfam" id="PF00326">
    <property type="entry name" value="Peptidase_S9"/>
    <property type="match status" value="1"/>
</dbReference>
<evidence type="ECO:0000256" key="4">
    <source>
        <dbReference type="ARBA" id="ARBA00011881"/>
    </source>
</evidence>
<dbReference type="FunFam" id="3.40.50.1820:FF:000146">
    <property type="entry name" value="Acylamino-acid-releasing enzyme"/>
    <property type="match status" value="1"/>
</dbReference>
<accession>A0A0Q3LWL4</accession>
<comment type="function">
    <text evidence="8">Catalyzes the hydrolysis of the N-terminal peptide bond of an N-acetylated peptide to generate an N-acetylated amino acid and a peptide with a free N-terminus.</text>
</comment>
<feature type="domain" description="Peptidase S9 prolyl oligopeptidase catalytic" evidence="9">
    <location>
        <begin position="621"/>
        <end position="838"/>
    </location>
</feature>
<reference evidence="11 12" key="1">
    <citation type="journal article" date="2010" name="Nature">
        <title>Genome sequencing and analysis of the model grass Brachypodium distachyon.</title>
        <authorList>
            <consortium name="International Brachypodium Initiative"/>
        </authorList>
    </citation>
    <scope>NUCLEOTIDE SEQUENCE [LARGE SCALE GENOMIC DNA]</scope>
    <source>
        <strain evidence="11 12">Bd21</strain>
    </source>
</reference>
<keyword evidence="6" id="KW-0963">Cytoplasm</keyword>
<comment type="catalytic activity">
    <reaction evidence="1">
        <text>Cleavage of an N-acetyl or N-formyl amino acid from the N-terminus of a polypeptide.</text>
        <dbReference type="EC" id="3.4.19.1"/>
    </reaction>
</comment>
<dbReference type="EC" id="3.4.19.1" evidence="5"/>
<proteinExistence type="inferred from homology"/>
<dbReference type="GO" id="GO:0005737">
    <property type="term" value="C:cytoplasm"/>
    <property type="evidence" value="ECO:0007669"/>
    <property type="project" value="UniProtKB-SubCell"/>
</dbReference>
<feature type="domain" description="Acylamino-acid-releasing enzyme N-terminal" evidence="10">
    <location>
        <begin position="79"/>
        <end position="560"/>
    </location>
</feature>
<gene>
    <name evidence="12" type="primary">LOC100824207</name>
    <name evidence="11" type="ORF">BRADI_3g26780v3</name>
</gene>
<dbReference type="InterPro" id="IPR002471">
    <property type="entry name" value="Pept_S9_AS"/>
</dbReference>
<dbReference type="Gene3D" id="3.40.50.1820">
    <property type="entry name" value="alpha/beta hydrolase"/>
    <property type="match status" value="1"/>
</dbReference>
<evidence type="ECO:0000313" key="11">
    <source>
        <dbReference type="EMBL" id="KQJ96716.1"/>
    </source>
</evidence>
<evidence type="ECO:0000256" key="5">
    <source>
        <dbReference type="ARBA" id="ARBA00012917"/>
    </source>
</evidence>
<evidence type="ECO:0000256" key="8">
    <source>
        <dbReference type="ARBA" id="ARBA00053183"/>
    </source>
</evidence>
<dbReference type="InterPro" id="IPR045550">
    <property type="entry name" value="AARE_N"/>
</dbReference>
<evidence type="ECO:0000313" key="12">
    <source>
        <dbReference type="EnsemblPlants" id="KQJ96716"/>
    </source>
</evidence>
<dbReference type="InterPro" id="IPR001375">
    <property type="entry name" value="Peptidase_S9_cat"/>
</dbReference>
<comment type="similarity">
    <text evidence="3">Belongs to the peptidase S9C family.</text>
</comment>
<dbReference type="GO" id="GO:0006508">
    <property type="term" value="P:proteolysis"/>
    <property type="evidence" value="ECO:0007669"/>
    <property type="project" value="InterPro"/>
</dbReference>
<reference evidence="12" key="3">
    <citation type="submission" date="2018-08" db="UniProtKB">
        <authorList>
            <consortium name="EnsemblPlants"/>
        </authorList>
    </citation>
    <scope>IDENTIFICATION</scope>
    <source>
        <strain evidence="12">cv. Bd21</strain>
    </source>
</reference>
<protein>
    <recommendedName>
        <fullName evidence="5">acylaminoacyl-peptidase</fullName>
        <ecNumber evidence="5">3.4.19.1</ecNumber>
    </recommendedName>
</protein>
<dbReference type="EnsemblPlants" id="KQJ96716">
    <property type="protein sequence ID" value="KQJ96716"/>
    <property type="gene ID" value="BRADI_3g26780v3"/>
</dbReference>
<dbReference type="InterPro" id="IPR029058">
    <property type="entry name" value="AB_hydrolase_fold"/>
</dbReference>
<dbReference type="GO" id="GO:0008242">
    <property type="term" value="F:omega peptidase activity"/>
    <property type="evidence" value="ECO:0007669"/>
    <property type="project" value="UniProtKB-EC"/>
</dbReference>
<evidence type="ECO:0000259" key="9">
    <source>
        <dbReference type="Pfam" id="PF00326"/>
    </source>
</evidence>
<name>A0A0Q3LWL4_BRADI</name>
<comment type="subunit">
    <text evidence="4">Homotetramer.</text>
</comment>
<dbReference type="Pfam" id="PF19283">
    <property type="entry name" value="APEH_N"/>
    <property type="match status" value="1"/>
</dbReference>
<dbReference type="ExpressionAtlas" id="A0A0Q3LWL4">
    <property type="expression patterns" value="baseline and differential"/>
</dbReference>
<evidence type="ECO:0000256" key="7">
    <source>
        <dbReference type="ARBA" id="ARBA00022801"/>
    </source>
</evidence>
<dbReference type="GO" id="GO:0004252">
    <property type="term" value="F:serine-type endopeptidase activity"/>
    <property type="evidence" value="ECO:0000318"/>
    <property type="project" value="GO_Central"/>
</dbReference>
<dbReference type="STRING" id="15368.A0A0Q3LWL4"/>
<dbReference type="AlphaFoldDB" id="A0A0Q3LWL4"/>
<evidence type="ECO:0000256" key="2">
    <source>
        <dbReference type="ARBA" id="ARBA00004496"/>
    </source>
</evidence>
<dbReference type="Gramene" id="KQJ96716">
    <property type="protein sequence ID" value="KQJ96716"/>
    <property type="gene ID" value="BRADI_3g26780v3"/>
</dbReference>
<dbReference type="PANTHER" id="PTHR42776">
    <property type="entry name" value="SERINE PEPTIDASE S9 FAMILY MEMBER"/>
    <property type="match status" value="1"/>
</dbReference>
<keyword evidence="7" id="KW-0378">Hydrolase</keyword>
<sequence length="839" mass="91469">MPKPKLKSNHSLMVAICSGIHCYYSSLAAAASLFLSISSACARAPTGGSFLRCSISRVSLGSIAMDDAHACEAATDKGLPSGIDASMVDEYASQSKLLQEFVKIPNIGKAWIFSSKNENTSRAMVSIGQSDLLANKKRNFLLNSHISKSAAKSVNFQWSPFPIEMSGVSAIVPSPSGEKLLLVRNAEDDSPTKLEIWGPCQLENEIHIPKYVHGSLYADAWFEGISWNQEETFIAYVAEEPPQPKPEFNDSGYKKECSSQKDCKSWKGQGDWEDNWGETYSKKRIPALFVANISSGEVRTVKGISRSLSVGQVVWSPSSSYSLVFVAWSDDNGFQETPRKLGIVYCYNRPCALYAAPDPFKEEADKPSTDSKADTTAMVKLTADVSSAFFPRFSPDGKFLVFISAKSAVDSGAHNATNSMHKVDWPADGKLEGSLSVADVVPIVMSPQDGCFPGIYCSGLLRFPWLSDGRTMVLSSVWGSREVILSVNVASGEVSRVSPLDSDYSWKVLALDNNNILAVSSSLITQPQMYYGSESSQTDKSFQWDWQEISSPFPKPSDKVSSLLADHKFSLLKIPISNPSDKLPDGAKLPFEAIFVSCKDSTSSPTVVVLHGGPHSVYPSSYSKSLAFLYAQGYNLLVVNYRGSLGFGEEALQSLPGNIGSQDVNDVLTALDFVTKRGLIDASRVAVVGGSHGGFLTTHLIGQAPETFVAAAARNPVCNLSLMVGTTDIPEWCFLEMYGKEGKNCFTESPSAETLAQFYEKSPISHISKVKTPTLFLLGAKDLRVPVSNGLQYARTMKERGLETKIIVFPEDNHGLDKPQADYESFLNIGVWFKKYMSK</sequence>
<evidence type="ECO:0000259" key="10">
    <source>
        <dbReference type="Pfam" id="PF19283"/>
    </source>
</evidence>
<evidence type="ECO:0000313" key="13">
    <source>
        <dbReference type="Proteomes" id="UP000008810"/>
    </source>
</evidence>
<evidence type="ECO:0000256" key="3">
    <source>
        <dbReference type="ARBA" id="ARBA00010040"/>
    </source>
</evidence>
<keyword evidence="13" id="KW-1185">Reference proteome</keyword>
<dbReference type="Proteomes" id="UP000008810">
    <property type="component" value="Chromosome 3"/>
</dbReference>
<dbReference type="PANTHER" id="PTHR42776:SF4">
    <property type="entry name" value="ACYLAMINO-ACID-RELEASING ENZYME"/>
    <property type="match status" value="1"/>
</dbReference>
<organism evidence="11">
    <name type="scientific">Brachypodium distachyon</name>
    <name type="common">Purple false brome</name>
    <name type="synonym">Trachynia distachya</name>
    <dbReference type="NCBI Taxonomy" id="15368"/>
    <lineage>
        <taxon>Eukaryota</taxon>
        <taxon>Viridiplantae</taxon>
        <taxon>Streptophyta</taxon>
        <taxon>Embryophyta</taxon>
        <taxon>Tracheophyta</taxon>
        <taxon>Spermatophyta</taxon>
        <taxon>Magnoliopsida</taxon>
        <taxon>Liliopsida</taxon>
        <taxon>Poales</taxon>
        <taxon>Poaceae</taxon>
        <taxon>BOP clade</taxon>
        <taxon>Pooideae</taxon>
        <taxon>Stipodae</taxon>
        <taxon>Brachypodieae</taxon>
        <taxon>Brachypodium</taxon>
    </lineage>
</organism>
<evidence type="ECO:0000256" key="6">
    <source>
        <dbReference type="ARBA" id="ARBA00022490"/>
    </source>
</evidence>
<comment type="subcellular location">
    <subcellularLocation>
        <location evidence="2">Cytoplasm</location>
    </subcellularLocation>
</comment>
<dbReference type="EMBL" id="CM000882">
    <property type="protein sequence ID" value="KQJ96716.1"/>
    <property type="molecule type" value="Genomic_DNA"/>
</dbReference>
<evidence type="ECO:0000256" key="1">
    <source>
        <dbReference type="ARBA" id="ARBA00000721"/>
    </source>
</evidence>